<comment type="caution">
    <text evidence="8">The sequence shown here is derived from an EMBL/GenBank/DDBJ whole genome shotgun (WGS) entry which is preliminary data.</text>
</comment>
<evidence type="ECO:0000256" key="1">
    <source>
        <dbReference type="ARBA" id="ARBA00004370"/>
    </source>
</evidence>
<comment type="similarity">
    <text evidence="3">Belongs to the methyl-accepting chemotaxis (MCP) protein family.</text>
</comment>
<keyword evidence="6" id="KW-0812">Transmembrane</keyword>
<sequence length="623" mass="66568">MGNTLKSTLTLKKLFVLLFASGAVLAVSLLAAVLHASHMQSKLSGVHYARYNSYLLADELRQSSDDLTRLARTYVVTGDARYEQQYNDILDIRNGNKPRPLHYERIYWDFVAAGTKKPREDGPTISLEKLMADAGFSADEFAKLKEAQANSDALVKTEVIAMNAVKGLFDDGTGRFIKKGDPDPEMARILMHSADYHKFKAQIMAPVDEFFQLLDKRTGTAVANAENASNRANLIAISILVIALFAAVVALFFVYRRINSQLGGEPSYAQDVVTKIAAGDLAVAIDLQANDTSSLLFAMKAMRDSLAGIISQVRRGTDTIAAASSEIASGNLELSSRTEQQASSLEETASSMQELTSTVRQNADNARQANQLSVSASSVAIKGGDVVSQVVATMGSINDSSRKIVDIISVIDGIAFQTNILALNAAVEAARAGEQGRGFAVVAAEVRNLAQRSASAAKEIKTLIDDSVEKVDTGSKLVLDAGSTMDEIVSSVKRVNDIMTEIMAATQEQSDGIEQVNQAVGEMDQVTQQNAALVEGAAAAAESLQNQAGHLAQLVSVFRLDSNDADGSIASAQQPARMARTASSPAFAHKPRTMASSTALAKPVSHRQRQAATATAGDDWEEF</sequence>
<feature type="transmembrane region" description="Helical" evidence="6">
    <location>
        <begin position="234"/>
        <end position="255"/>
    </location>
</feature>
<keyword evidence="2" id="KW-0488">Methylation</keyword>
<dbReference type="RefSeq" id="WP_119771065.1">
    <property type="nucleotide sequence ID" value="NZ_QYUO01000002.1"/>
</dbReference>
<comment type="subcellular location">
    <subcellularLocation>
        <location evidence="1">Membrane</location>
    </subcellularLocation>
</comment>
<dbReference type="SUPFAM" id="SSF58104">
    <property type="entry name" value="Methyl-accepting chemotaxis protein (MCP) signaling domain"/>
    <property type="match status" value="1"/>
</dbReference>
<dbReference type="PANTHER" id="PTHR43531:SF14">
    <property type="entry name" value="METHYL-ACCEPTING CHEMOTAXIS PROTEIN I-RELATED"/>
    <property type="match status" value="1"/>
</dbReference>
<evidence type="ECO:0000256" key="6">
    <source>
        <dbReference type="SAM" id="Phobius"/>
    </source>
</evidence>
<dbReference type="EMBL" id="QYUO01000002">
    <property type="protein sequence ID" value="RJF95918.1"/>
    <property type="molecule type" value="Genomic_DNA"/>
</dbReference>
<accession>A0A3A3FK73</accession>
<dbReference type="AlphaFoldDB" id="A0A3A3FK73"/>
<evidence type="ECO:0000256" key="3">
    <source>
        <dbReference type="ARBA" id="ARBA00029447"/>
    </source>
</evidence>
<keyword evidence="9" id="KW-1185">Reference proteome</keyword>
<dbReference type="PRINTS" id="PR00260">
    <property type="entry name" value="CHEMTRNSDUCR"/>
</dbReference>
<feature type="domain" description="Methyl-accepting transducer" evidence="7">
    <location>
        <begin position="316"/>
        <end position="545"/>
    </location>
</feature>
<dbReference type="PANTHER" id="PTHR43531">
    <property type="entry name" value="PROTEIN ICFG"/>
    <property type="match status" value="1"/>
</dbReference>
<evidence type="ECO:0000313" key="9">
    <source>
        <dbReference type="Proteomes" id="UP000265955"/>
    </source>
</evidence>
<dbReference type="Pfam" id="PF00015">
    <property type="entry name" value="MCPsignal"/>
    <property type="match status" value="1"/>
</dbReference>
<dbReference type="SMART" id="SM00283">
    <property type="entry name" value="MA"/>
    <property type="match status" value="1"/>
</dbReference>
<dbReference type="Proteomes" id="UP000265955">
    <property type="component" value="Unassembled WGS sequence"/>
</dbReference>
<dbReference type="FunFam" id="1.10.287.950:FF:000001">
    <property type="entry name" value="Methyl-accepting chemotaxis sensory transducer"/>
    <property type="match status" value="1"/>
</dbReference>
<gene>
    <name evidence="8" type="ORF">D3871_21410</name>
</gene>
<evidence type="ECO:0000256" key="2">
    <source>
        <dbReference type="ARBA" id="ARBA00022481"/>
    </source>
</evidence>
<dbReference type="InterPro" id="IPR051310">
    <property type="entry name" value="MCP_chemotaxis"/>
</dbReference>
<dbReference type="CDD" id="cd11386">
    <property type="entry name" value="MCP_signal"/>
    <property type="match status" value="1"/>
</dbReference>
<dbReference type="PROSITE" id="PS50111">
    <property type="entry name" value="CHEMOTAXIS_TRANSDUC_2"/>
    <property type="match status" value="1"/>
</dbReference>
<feature type="region of interest" description="Disordered" evidence="5">
    <location>
        <begin position="568"/>
        <end position="623"/>
    </location>
</feature>
<dbReference type="Gene3D" id="1.10.287.950">
    <property type="entry name" value="Methyl-accepting chemotaxis protein"/>
    <property type="match status" value="1"/>
</dbReference>
<dbReference type="InterPro" id="IPR004090">
    <property type="entry name" value="Chemotax_Me-accpt_rcpt"/>
</dbReference>
<dbReference type="OrthoDB" id="2489132at2"/>
<evidence type="ECO:0000256" key="5">
    <source>
        <dbReference type="SAM" id="MobiDB-lite"/>
    </source>
</evidence>
<evidence type="ECO:0000256" key="4">
    <source>
        <dbReference type="PROSITE-ProRule" id="PRU00284"/>
    </source>
</evidence>
<protein>
    <submittedName>
        <fullName evidence="8">Methyl-accepting chemotaxis protein</fullName>
    </submittedName>
</protein>
<organism evidence="8 9">
    <name type="scientific">Noviherbaspirillum saxi</name>
    <dbReference type="NCBI Taxonomy" id="2320863"/>
    <lineage>
        <taxon>Bacteria</taxon>
        <taxon>Pseudomonadati</taxon>
        <taxon>Pseudomonadota</taxon>
        <taxon>Betaproteobacteria</taxon>
        <taxon>Burkholderiales</taxon>
        <taxon>Oxalobacteraceae</taxon>
        <taxon>Noviherbaspirillum</taxon>
    </lineage>
</organism>
<dbReference type="GO" id="GO:0005886">
    <property type="term" value="C:plasma membrane"/>
    <property type="evidence" value="ECO:0007669"/>
    <property type="project" value="TreeGrafter"/>
</dbReference>
<keyword evidence="6" id="KW-0472">Membrane</keyword>
<proteinExistence type="inferred from homology"/>
<name>A0A3A3FK73_9BURK</name>
<keyword evidence="6" id="KW-1133">Transmembrane helix</keyword>
<evidence type="ECO:0000313" key="8">
    <source>
        <dbReference type="EMBL" id="RJF95918.1"/>
    </source>
</evidence>
<evidence type="ECO:0000259" key="7">
    <source>
        <dbReference type="PROSITE" id="PS50111"/>
    </source>
</evidence>
<keyword evidence="4" id="KW-0807">Transducer</keyword>
<dbReference type="GO" id="GO:0004888">
    <property type="term" value="F:transmembrane signaling receptor activity"/>
    <property type="evidence" value="ECO:0007669"/>
    <property type="project" value="InterPro"/>
</dbReference>
<reference evidence="9" key="1">
    <citation type="submission" date="2018-09" db="EMBL/GenBank/DDBJ databases">
        <authorList>
            <person name="Zhu H."/>
        </authorList>
    </citation>
    <scope>NUCLEOTIDE SEQUENCE [LARGE SCALE GENOMIC DNA]</scope>
    <source>
        <strain evidence="9">K1R23-30</strain>
    </source>
</reference>
<dbReference type="GO" id="GO:0007165">
    <property type="term" value="P:signal transduction"/>
    <property type="evidence" value="ECO:0007669"/>
    <property type="project" value="UniProtKB-KW"/>
</dbReference>
<dbReference type="GO" id="GO:0006935">
    <property type="term" value="P:chemotaxis"/>
    <property type="evidence" value="ECO:0007669"/>
    <property type="project" value="InterPro"/>
</dbReference>
<dbReference type="InterPro" id="IPR004089">
    <property type="entry name" value="MCPsignal_dom"/>
</dbReference>